<dbReference type="InterPro" id="IPR043129">
    <property type="entry name" value="ATPase_NBD"/>
</dbReference>
<dbReference type="Proteomes" id="UP000177457">
    <property type="component" value="Unassembled WGS sequence"/>
</dbReference>
<keyword evidence="2" id="KW-0812">Transmembrane</keyword>
<dbReference type="STRING" id="1798683.A3C90_02820"/>
<feature type="region of interest" description="Disordered" evidence="1">
    <location>
        <begin position="341"/>
        <end position="392"/>
    </location>
</feature>
<feature type="domain" description="SHS2" evidence="3">
    <location>
        <begin position="8"/>
        <end position="174"/>
    </location>
</feature>
<gene>
    <name evidence="4" type="ORF">A3C90_02820</name>
</gene>
<evidence type="ECO:0000256" key="2">
    <source>
        <dbReference type="SAM" id="Phobius"/>
    </source>
</evidence>
<evidence type="ECO:0000313" key="4">
    <source>
        <dbReference type="EMBL" id="OGH70188.1"/>
    </source>
</evidence>
<sequence length="560" mass="60580">MFSLSKSAVGLDISDHTIEVVEIQKFGGGVTIVSKNRGALEPGIVLHGRIQDVEKLKSVVAELLKNAKPKPITNRRVIFGLPEVQVYTHAFRMRELKPSDIEQALPQAVASAIPLPEGDAIFSHAIVEHTKEYADVLVVAGSRKVVEEWSDFLRSLGFDIEALDIEPLAILRDLSRGKPSGVVCVADMGSRTTNLSFFDKAGLRYTQTSHIAGNTFTESMVPHFKNDATAAEQAKIRDGLKQKNAKAGASLLGAVSSLLDEIQKAVVFFEQLREEKVEELVFVGGSSQMKGLLPVLKKIFSIPARLGASLLADSAGIEYLGAIGMALRGVNQKWMKNDPVIPLDVGGEKESRERQKKSQKTERVIEAEPAGEEQEDVAEASRMGESEPPKDRKRAVEAIVLASILLAGALLLGWTLWYRAERRAGVNEAREATLQSAEDVLSEIDVMLEQLQAPEVVPEPTVTSSEEISEASVMQGAATSSASFVRVVSSAVAAVNLREAPSTAASLLMKVSVGTEHELLGKNQAGDWWQIKVVIEGKETVGWMSAVYLVEVGAVDNSGR</sequence>
<proteinExistence type="predicted"/>
<dbReference type="InterPro" id="IPR003494">
    <property type="entry name" value="SHS2_FtsA"/>
</dbReference>
<dbReference type="Gene3D" id="2.30.30.40">
    <property type="entry name" value="SH3 Domains"/>
    <property type="match status" value="1"/>
</dbReference>
<comment type="caution">
    <text evidence="4">The sequence shown here is derived from an EMBL/GenBank/DDBJ whole genome shotgun (WGS) entry which is preliminary data.</text>
</comment>
<protein>
    <recommendedName>
        <fullName evidence="3">SHS2 domain-containing protein</fullName>
    </recommendedName>
</protein>
<dbReference type="SUPFAM" id="SSF53067">
    <property type="entry name" value="Actin-like ATPase domain"/>
    <property type="match status" value="2"/>
</dbReference>
<dbReference type="PANTHER" id="PTHR32432">
    <property type="entry name" value="CELL DIVISION PROTEIN FTSA-RELATED"/>
    <property type="match status" value="1"/>
</dbReference>
<reference evidence="4 5" key="1">
    <citation type="journal article" date="2016" name="Nat. Commun.">
        <title>Thousands of microbial genomes shed light on interconnected biogeochemical processes in an aquifer system.</title>
        <authorList>
            <person name="Anantharaman K."/>
            <person name="Brown C.T."/>
            <person name="Hug L.A."/>
            <person name="Sharon I."/>
            <person name="Castelle C.J."/>
            <person name="Probst A.J."/>
            <person name="Thomas B.C."/>
            <person name="Singh A."/>
            <person name="Wilkins M.J."/>
            <person name="Karaoz U."/>
            <person name="Brodie E.L."/>
            <person name="Williams K.H."/>
            <person name="Hubbard S.S."/>
            <person name="Banfield J.F."/>
        </authorList>
    </citation>
    <scope>NUCLEOTIDE SEQUENCE [LARGE SCALE GENOMIC DNA]</scope>
</reference>
<feature type="transmembrane region" description="Helical" evidence="2">
    <location>
        <begin position="398"/>
        <end position="417"/>
    </location>
</feature>
<dbReference type="Pfam" id="PF11104">
    <property type="entry name" value="PilM_2"/>
    <property type="match status" value="1"/>
</dbReference>
<dbReference type="AlphaFoldDB" id="A0A1F6MF78"/>
<dbReference type="Gene3D" id="3.30.420.40">
    <property type="match status" value="2"/>
</dbReference>
<dbReference type="InterPro" id="IPR003646">
    <property type="entry name" value="SH3-like_bac-type"/>
</dbReference>
<dbReference type="Pfam" id="PF08239">
    <property type="entry name" value="SH3_3"/>
    <property type="match status" value="1"/>
</dbReference>
<accession>A0A1F6MF78</accession>
<organism evidence="4 5">
    <name type="scientific">Candidatus Magasanikbacteria bacterium RIFCSPHIGHO2_02_FULL_51_14</name>
    <dbReference type="NCBI Taxonomy" id="1798683"/>
    <lineage>
        <taxon>Bacteria</taxon>
        <taxon>Candidatus Magasanikiibacteriota</taxon>
    </lineage>
</organism>
<evidence type="ECO:0000259" key="3">
    <source>
        <dbReference type="SMART" id="SM00842"/>
    </source>
</evidence>
<keyword evidence="2" id="KW-1133">Transmembrane helix</keyword>
<dbReference type="SMART" id="SM00842">
    <property type="entry name" value="FtsA"/>
    <property type="match status" value="1"/>
</dbReference>
<dbReference type="GO" id="GO:0051301">
    <property type="term" value="P:cell division"/>
    <property type="evidence" value="ECO:0007669"/>
    <property type="project" value="InterPro"/>
</dbReference>
<keyword evidence="2" id="KW-0472">Membrane</keyword>
<dbReference type="EMBL" id="MFQE01000052">
    <property type="protein sequence ID" value="OGH70188.1"/>
    <property type="molecule type" value="Genomic_DNA"/>
</dbReference>
<feature type="compositionally biased region" description="Basic and acidic residues" evidence="1">
    <location>
        <begin position="382"/>
        <end position="392"/>
    </location>
</feature>
<dbReference type="CDD" id="cd24049">
    <property type="entry name" value="ASKHA_NBD_PilM"/>
    <property type="match status" value="1"/>
</dbReference>
<dbReference type="InterPro" id="IPR005883">
    <property type="entry name" value="PilM"/>
</dbReference>
<evidence type="ECO:0000256" key="1">
    <source>
        <dbReference type="SAM" id="MobiDB-lite"/>
    </source>
</evidence>
<evidence type="ECO:0000313" key="5">
    <source>
        <dbReference type="Proteomes" id="UP000177457"/>
    </source>
</evidence>
<name>A0A1F6MF78_9BACT</name>
<dbReference type="PANTHER" id="PTHR32432:SF3">
    <property type="entry name" value="ETHANOLAMINE UTILIZATION PROTEIN EUTJ"/>
    <property type="match status" value="1"/>
</dbReference>
<dbReference type="InterPro" id="IPR050696">
    <property type="entry name" value="FtsA/MreB"/>
</dbReference>
<feature type="compositionally biased region" description="Acidic residues" evidence="1">
    <location>
        <begin position="369"/>
        <end position="378"/>
    </location>
</feature>
<dbReference type="Gene3D" id="3.30.1490.300">
    <property type="match status" value="1"/>
</dbReference>